<evidence type="ECO:0000313" key="11">
    <source>
        <dbReference type="Proteomes" id="UP000436016"/>
    </source>
</evidence>
<comment type="caution">
    <text evidence="10">The sequence shown here is derived from an EMBL/GenBank/DDBJ whole genome shotgun (WGS) entry which is preliminary data.</text>
</comment>
<dbReference type="Proteomes" id="UP000436016">
    <property type="component" value="Unassembled WGS sequence"/>
</dbReference>
<dbReference type="SUPFAM" id="SSF52540">
    <property type="entry name" value="P-loop containing nucleoside triphosphate hydrolases"/>
    <property type="match status" value="2"/>
</dbReference>
<keyword evidence="6 10" id="KW-0067">ATP-binding</keyword>
<dbReference type="EMBL" id="WUWG01000003">
    <property type="protein sequence ID" value="MXU65149.1"/>
    <property type="molecule type" value="Genomic_DNA"/>
</dbReference>
<dbReference type="CDD" id="cd03215">
    <property type="entry name" value="ABC_Carb_Monos_II"/>
    <property type="match status" value="1"/>
</dbReference>
<dbReference type="InterPro" id="IPR003593">
    <property type="entry name" value="AAA+_ATPase"/>
</dbReference>
<dbReference type="SMART" id="SM00382">
    <property type="entry name" value="AAA"/>
    <property type="match status" value="2"/>
</dbReference>
<feature type="domain" description="ABC transporter" evidence="9">
    <location>
        <begin position="6"/>
        <end position="240"/>
    </location>
</feature>
<dbReference type="CDD" id="cd03216">
    <property type="entry name" value="ABC_Carb_Monos_I"/>
    <property type="match status" value="1"/>
</dbReference>
<keyword evidence="4" id="KW-0677">Repeat</keyword>
<dbReference type="AlphaFoldDB" id="A0A6B0TR28"/>
<feature type="domain" description="ABC transporter" evidence="9">
    <location>
        <begin position="251"/>
        <end position="496"/>
    </location>
</feature>
<dbReference type="InterPro" id="IPR050107">
    <property type="entry name" value="ABC_carbohydrate_import_ATPase"/>
</dbReference>
<name>A0A6B0TR28_9RHOB</name>
<keyword evidence="1" id="KW-0813">Transport</keyword>
<evidence type="ECO:0000256" key="6">
    <source>
        <dbReference type="ARBA" id="ARBA00022840"/>
    </source>
</evidence>
<proteinExistence type="predicted"/>
<dbReference type="PANTHER" id="PTHR43790">
    <property type="entry name" value="CARBOHYDRATE TRANSPORT ATP-BINDING PROTEIN MG119-RELATED"/>
    <property type="match status" value="1"/>
</dbReference>
<sequence>MPEPVLSLDHVSKSFGMTHALSDVSMDLHAGEVHAIVGENGAGKSTMIKIMTGIHQPSSGAVRIDGDAVTLAGPQTARDRGVVAIYQEPMVFPDLDVAENIFISSTKEGWFQNRRDLRRKAHALIDRIGMALDVDQVASGLTLAEQQAVEIARALSQDVRVLIMDEPTAALSAHEAAQLRRVARTLAEEGVSVVYISHRLEEVFEIADRVTVIRDGQHISTRPIDETTPDGMIAEMVGREVGNYFEKAPTTATPEVLLGVRDLTLDGTYENISFDLHRGEVLCMAGLIGARRTDVALSLFGIAPATGGTVTYKGAEVRLTTPRQAMDLGIAYVSEDRRKLGLAMEMPIRDNVTLATLSRYQSRAGIIDRAAEAETAEAYRQRLNIRTPDVEIDVGMLSGGNQQKVMLAKWLNMEPELLIFDEPTRGIDIGAKAEVHDLIRDFAAKGGAVLVISSDLPEVLAMGDRILVMREGVQMGILDAADADQEKVMALATGQVRSTAPDAREGEPA</sequence>
<dbReference type="Pfam" id="PF00005">
    <property type="entry name" value="ABC_tran"/>
    <property type="match status" value="2"/>
</dbReference>
<dbReference type="PROSITE" id="PS50893">
    <property type="entry name" value="ABC_TRANSPORTER_2"/>
    <property type="match status" value="2"/>
</dbReference>
<dbReference type="PANTHER" id="PTHR43790:SF3">
    <property type="entry name" value="D-ALLOSE IMPORT ATP-BINDING PROTEIN ALSA-RELATED"/>
    <property type="match status" value="1"/>
</dbReference>
<accession>A0A6B0TR28</accession>
<dbReference type="InterPro" id="IPR027417">
    <property type="entry name" value="P-loop_NTPase"/>
</dbReference>
<keyword evidence="8" id="KW-0472">Membrane</keyword>
<evidence type="ECO:0000256" key="7">
    <source>
        <dbReference type="ARBA" id="ARBA00022967"/>
    </source>
</evidence>
<keyword evidence="2" id="KW-1003">Cell membrane</keyword>
<evidence type="ECO:0000256" key="4">
    <source>
        <dbReference type="ARBA" id="ARBA00022737"/>
    </source>
</evidence>
<evidence type="ECO:0000256" key="5">
    <source>
        <dbReference type="ARBA" id="ARBA00022741"/>
    </source>
</evidence>
<evidence type="ECO:0000259" key="9">
    <source>
        <dbReference type="PROSITE" id="PS50893"/>
    </source>
</evidence>
<keyword evidence="7" id="KW-1278">Translocase</keyword>
<dbReference type="InterPro" id="IPR017871">
    <property type="entry name" value="ABC_transporter-like_CS"/>
</dbReference>
<evidence type="ECO:0000256" key="8">
    <source>
        <dbReference type="ARBA" id="ARBA00023136"/>
    </source>
</evidence>
<protein>
    <submittedName>
        <fullName evidence="10">ATP-binding cassette domain-containing protein</fullName>
    </submittedName>
</protein>
<dbReference type="Gene3D" id="3.40.50.300">
    <property type="entry name" value="P-loop containing nucleotide triphosphate hydrolases"/>
    <property type="match status" value="2"/>
</dbReference>
<evidence type="ECO:0000256" key="3">
    <source>
        <dbReference type="ARBA" id="ARBA00022597"/>
    </source>
</evidence>
<dbReference type="RefSeq" id="WP_160853372.1">
    <property type="nucleotide sequence ID" value="NZ_WUWG01000003.1"/>
</dbReference>
<organism evidence="10 11">
    <name type="scientific">Oceanomicrobium pacificus</name>
    <dbReference type="NCBI Taxonomy" id="2692916"/>
    <lineage>
        <taxon>Bacteria</taxon>
        <taxon>Pseudomonadati</taxon>
        <taxon>Pseudomonadota</taxon>
        <taxon>Alphaproteobacteria</taxon>
        <taxon>Rhodobacterales</taxon>
        <taxon>Paracoccaceae</taxon>
        <taxon>Oceanomicrobium</taxon>
    </lineage>
</organism>
<dbReference type="GO" id="GO:0005524">
    <property type="term" value="F:ATP binding"/>
    <property type="evidence" value="ECO:0007669"/>
    <property type="project" value="UniProtKB-KW"/>
</dbReference>
<dbReference type="PROSITE" id="PS00211">
    <property type="entry name" value="ABC_TRANSPORTER_1"/>
    <property type="match status" value="1"/>
</dbReference>
<dbReference type="GO" id="GO:0016887">
    <property type="term" value="F:ATP hydrolysis activity"/>
    <property type="evidence" value="ECO:0007669"/>
    <property type="project" value="InterPro"/>
</dbReference>
<dbReference type="InterPro" id="IPR003439">
    <property type="entry name" value="ABC_transporter-like_ATP-bd"/>
</dbReference>
<keyword evidence="3" id="KW-0762">Sugar transport</keyword>
<evidence type="ECO:0000256" key="1">
    <source>
        <dbReference type="ARBA" id="ARBA00022448"/>
    </source>
</evidence>
<evidence type="ECO:0000313" key="10">
    <source>
        <dbReference type="EMBL" id="MXU65149.1"/>
    </source>
</evidence>
<reference evidence="10 11" key="1">
    <citation type="submission" date="2019-12" db="EMBL/GenBank/DDBJ databases">
        <title>Strain KN286 was isolated from seawater, which was collected from Caroline Seamount in the tropical western Pacific.</title>
        <authorList>
            <person name="Wang Q."/>
        </authorList>
    </citation>
    <scope>NUCLEOTIDE SEQUENCE [LARGE SCALE GENOMIC DNA]</scope>
    <source>
        <strain evidence="10 11">KN286</strain>
    </source>
</reference>
<keyword evidence="11" id="KW-1185">Reference proteome</keyword>
<gene>
    <name evidence="10" type="ORF">GSH16_06795</name>
</gene>
<keyword evidence="5" id="KW-0547">Nucleotide-binding</keyword>
<evidence type="ECO:0000256" key="2">
    <source>
        <dbReference type="ARBA" id="ARBA00022475"/>
    </source>
</evidence>